<sequence>MMPVAAGQPLPSTPLIPGGHRLALASVSHVATVVSSGRQYPPALVLPHTQRLTPPRGPPALHPVHSAGTRHEEQPFPSGLDHALQGMVNRALKKSCPPFTHSENTVVVKWGPESHKERKTLRVASLLKGNTANILFSKFVSARAIALETPTLPSKVPQTTVFCLVFA</sequence>
<dbReference type="InParanoid" id="A0A7J8IZB2"/>
<dbReference type="EMBL" id="JACASF010000003">
    <property type="protein sequence ID" value="KAF6489986.1"/>
    <property type="molecule type" value="Genomic_DNA"/>
</dbReference>
<gene>
    <name evidence="1" type="ORF">HJG59_010366</name>
</gene>
<organism evidence="1 2">
    <name type="scientific">Molossus molossus</name>
    <name type="common">Pallas' mastiff bat</name>
    <name type="synonym">Vespertilio molossus</name>
    <dbReference type="NCBI Taxonomy" id="27622"/>
    <lineage>
        <taxon>Eukaryota</taxon>
        <taxon>Metazoa</taxon>
        <taxon>Chordata</taxon>
        <taxon>Craniata</taxon>
        <taxon>Vertebrata</taxon>
        <taxon>Euteleostomi</taxon>
        <taxon>Mammalia</taxon>
        <taxon>Eutheria</taxon>
        <taxon>Laurasiatheria</taxon>
        <taxon>Chiroptera</taxon>
        <taxon>Yangochiroptera</taxon>
        <taxon>Molossidae</taxon>
        <taxon>Molossus</taxon>
    </lineage>
</organism>
<comment type="caution">
    <text evidence="1">The sequence shown here is derived from an EMBL/GenBank/DDBJ whole genome shotgun (WGS) entry which is preliminary data.</text>
</comment>
<reference evidence="1 2" key="1">
    <citation type="journal article" date="2020" name="Nature">
        <title>Six reference-quality genomes reveal evolution of bat adaptations.</title>
        <authorList>
            <person name="Jebb D."/>
            <person name="Huang Z."/>
            <person name="Pippel M."/>
            <person name="Hughes G.M."/>
            <person name="Lavrichenko K."/>
            <person name="Devanna P."/>
            <person name="Winkler S."/>
            <person name="Jermiin L.S."/>
            <person name="Skirmuntt E.C."/>
            <person name="Katzourakis A."/>
            <person name="Burkitt-Gray L."/>
            <person name="Ray D.A."/>
            <person name="Sullivan K.A.M."/>
            <person name="Roscito J.G."/>
            <person name="Kirilenko B.M."/>
            <person name="Davalos L.M."/>
            <person name="Corthals A.P."/>
            <person name="Power M.L."/>
            <person name="Jones G."/>
            <person name="Ransome R.D."/>
            <person name="Dechmann D.K.N."/>
            <person name="Locatelli A.G."/>
            <person name="Puechmaille S.J."/>
            <person name="Fedrigo O."/>
            <person name="Jarvis E.D."/>
            <person name="Hiller M."/>
            <person name="Vernes S.C."/>
            <person name="Myers E.W."/>
            <person name="Teeling E.C."/>
        </authorList>
    </citation>
    <scope>NUCLEOTIDE SEQUENCE [LARGE SCALE GENOMIC DNA]</scope>
    <source>
        <strain evidence="1">MMolMol1</strain>
        <tissue evidence="1">Muscle</tissue>
    </source>
</reference>
<keyword evidence="2" id="KW-1185">Reference proteome</keyword>
<evidence type="ECO:0000313" key="2">
    <source>
        <dbReference type="Proteomes" id="UP000550707"/>
    </source>
</evidence>
<proteinExistence type="predicted"/>
<evidence type="ECO:0000313" key="1">
    <source>
        <dbReference type="EMBL" id="KAF6489986.1"/>
    </source>
</evidence>
<dbReference type="Proteomes" id="UP000550707">
    <property type="component" value="Unassembled WGS sequence"/>
</dbReference>
<protein>
    <submittedName>
        <fullName evidence="1">Uncharacterized protein</fullName>
    </submittedName>
</protein>
<dbReference type="AlphaFoldDB" id="A0A7J8IZB2"/>
<accession>A0A7J8IZB2</accession>
<name>A0A7J8IZB2_MOLMO</name>